<dbReference type="Proteomes" id="UP000078410">
    <property type="component" value="Unassembled WGS sequence"/>
</dbReference>
<reference evidence="1 2" key="1">
    <citation type="submission" date="2016-04" db="EMBL/GenBank/DDBJ databases">
        <title>ATOL: Assembling a taxonomically balanced genome-scale reconstruction of the evolutionary history of the Enterobacteriaceae.</title>
        <authorList>
            <person name="Plunkett G.III."/>
            <person name="Neeno-Eckwall E.C."/>
            <person name="Glasner J.D."/>
            <person name="Perna N.T."/>
        </authorList>
    </citation>
    <scope>NUCLEOTIDE SEQUENCE [LARGE SCALE GENOMIC DNA]</scope>
    <source>
        <strain evidence="1 2">ATCC 51605</strain>
    </source>
</reference>
<proteinExistence type="predicted"/>
<dbReference type="AlphaFoldDB" id="A0A1B7IQW7"/>
<name>A0A1B7IQW7_9ENTR</name>
<protein>
    <submittedName>
        <fullName evidence="1">Putative phage tail protein</fullName>
    </submittedName>
</protein>
<dbReference type="InterPro" id="IPR016912">
    <property type="entry name" value="Phage_P2_GpU"/>
</dbReference>
<dbReference type="RefSeq" id="WP_064559083.1">
    <property type="nucleotide sequence ID" value="NZ_LXER01000017.1"/>
</dbReference>
<dbReference type="PATRIC" id="fig|1354251.4.peg.2092"/>
<sequence length="154" mass="16886">MMMTLGMFVFTLKTVPYQELQYQQQWRHASNSRVGLRPTLQFLGPDTDTITLSGVLMPFITGGSISMLTLQLMAATGKGWPLIEGSGTIYGMYVIESISQTKSEFFSDGAPRKIEFTLTLKRIDESLASMLGDMSGQLTELKDSAINMAGGLLS</sequence>
<evidence type="ECO:0000313" key="2">
    <source>
        <dbReference type="Proteomes" id="UP000078410"/>
    </source>
</evidence>
<keyword evidence="2" id="KW-1185">Reference proteome</keyword>
<gene>
    <name evidence="1" type="ORF">M975_2021</name>
</gene>
<dbReference type="Pfam" id="PF06995">
    <property type="entry name" value="Phage_P2_GpU"/>
    <property type="match status" value="1"/>
</dbReference>
<comment type="caution">
    <text evidence="1">The sequence shown here is derived from an EMBL/GenBank/DDBJ whole genome shotgun (WGS) entry which is preliminary data.</text>
</comment>
<accession>A0A1B7IQW7</accession>
<dbReference type="OrthoDB" id="1550902at2"/>
<dbReference type="PIRSF" id="PIRSF029208">
    <property type="entry name" value="Phage_tail_GPU"/>
    <property type="match status" value="1"/>
</dbReference>
<dbReference type="EMBL" id="LXER01000017">
    <property type="protein sequence ID" value="OAT32129.1"/>
    <property type="molecule type" value="Genomic_DNA"/>
</dbReference>
<organism evidence="1 2">
    <name type="scientific">Buttiauxella brennerae ATCC 51605</name>
    <dbReference type="NCBI Taxonomy" id="1354251"/>
    <lineage>
        <taxon>Bacteria</taxon>
        <taxon>Pseudomonadati</taxon>
        <taxon>Pseudomonadota</taxon>
        <taxon>Gammaproteobacteria</taxon>
        <taxon>Enterobacterales</taxon>
        <taxon>Enterobacteriaceae</taxon>
        <taxon>Buttiauxella</taxon>
    </lineage>
</organism>
<evidence type="ECO:0000313" key="1">
    <source>
        <dbReference type="EMBL" id="OAT32129.1"/>
    </source>
</evidence>
<dbReference type="InterPro" id="IPR009734">
    <property type="entry name" value="Myoviridae_GpU"/>
</dbReference>